<protein>
    <recommendedName>
        <fullName evidence="3">Topoisomerase 1-associated factor 1</fullName>
    </recommendedName>
</protein>
<dbReference type="EMBL" id="CAWUHB010000011">
    <property type="protein sequence ID" value="CAK7216235.1"/>
    <property type="molecule type" value="Genomic_DNA"/>
</dbReference>
<feature type="region of interest" description="Disordered" evidence="8">
    <location>
        <begin position="934"/>
        <end position="1283"/>
    </location>
</feature>
<feature type="compositionally biased region" description="Acidic residues" evidence="8">
    <location>
        <begin position="1112"/>
        <end position="1121"/>
    </location>
</feature>
<feature type="compositionally biased region" description="Polar residues" evidence="8">
    <location>
        <begin position="1080"/>
        <end position="1089"/>
    </location>
</feature>
<feature type="domain" description="Timeless N-terminal" evidence="9">
    <location>
        <begin position="43"/>
        <end position="312"/>
    </location>
</feature>
<evidence type="ECO:0000313" key="11">
    <source>
        <dbReference type="Proteomes" id="UP001642405"/>
    </source>
</evidence>
<feature type="region of interest" description="Disordered" evidence="8">
    <location>
        <begin position="335"/>
        <end position="358"/>
    </location>
</feature>
<dbReference type="Pfam" id="PF04821">
    <property type="entry name" value="TIMELESS"/>
    <property type="match status" value="1"/>
</dbReference>
<feature type="compositionally biased region" description="Acidic residues" evidence="8">
    <location>
        <begin position="1200"/>
        <end position="1210"/>
    </location>
</feature>
<evidence type="ECO:0000256" key="8">
    <source>
        <dbReference type="SAM" id="MobiDB-lite"/>
    </source>
</evidence>
<dbReference type="PANTHER" id="PTHR22940">
    <property type="entry name" value="TIMEOUT/TIMELESS-2"/>
    <property type="match status" value="1"/>
</dbReference>
<dbReference type="Proteomes" id="UP001642405">
    <property type="component" value="Unassembled WGS sequence"/>
</dbReference>
<sequence length="1283" mass="142991">MEAGTKPKAPVEAPESVDVVHPEVRAHITSLVSALGGIDEDGQYQLGDDALDVLRDIKKWIRFYDQKLNRMDVARCLAETNLVGGDLLAILATWHENATLQRFRARVALACYEILTPLTWPLEKDLETMTVNHHRHLPVLQLAQVAYKRAIINYDGAQILHTAVRAALPAMAVPLADRSLRDQGVIKLVLFFLRNVVMIEPAHDLKYDGDESQISRSATIDAFSYQDIFLVLLTIASNMGEDFRTEDTTVMEIIFHLVKRVDTAKLFMDEAQLNTTKASELTDMMKKEASMLQAFNKNGPTRHSRFGTMVWVDRGEGKMSALSGQDALLSTAARERKMDNSKKFRPPRRGRKRDEKQELVGLGGPVALNARANGQLRKFVEEFLDAGFNPLFQHIRKSIDREAPHVQHHHRAQFFYLVSWFLEAERVRQKTRKAQQKKEAANRQAQAQMPDEISSFNLVAGVLNQEMFIFLGRALDRSNNDKDWPELTVVMRCFTQILLTVQEMSESKVEEDEEIAENILSRLFYEETTHDAVTNIVKNFKDQGYEYLDACTELAHTYLRILEAYSKQNVDLQVRSRRRTRKKKKAAKASAAAAAAAGAANGESTADGDAENLIPDNADDDDESGNDEAEAQKMSTERSFDFKRFASRFVVQPVVDTFVKFITFYRDLTDAQLKRAHRYFYRVAFKQDMSVMLFRVDIIRLLFNMIKGPEPLDRQSAMYKDWEELSKQILRKCTKKIEERPVLIIEMLFSKTPGTAHYLEYGYEKQTVSASAPRPGAALEFREELDRDRQIAILVGVLLDKNQHDLLTWIKNQVGMAGAERRAWKAAEIAMAAANSATAAAEGDAADRANPSGESSAAAIVPQDPPIISIRPGDDACKKAMFKNPHLRLLMKLVGMERLAPSVDETPDSSWIFGPQITADELEETLEYINRAEFDPPTFDNNESAEDQLKRKPTPRKRAAFDDDDGDNGAAASMDDDFLFPAGGPTARNVIDEDGGTSKRKKTIRQRRKKTDENGDEIEGPTEEELDERARLRRQKELEKARRIKSDVYVHASDDETDDEKDRAFFEREEATRKRIHNAVQESMQLSTGDSAASDAAASKKTKPKRKSAVLSDDDDDDDDDGRGSSDADPGSSQDSASSLAGARRSRKRRKSSEGAMSTDEDDDGDDEGGDGDDGGGGALAAAVKKPAPKRRQHAGFVDSSDEEDNDDDAPGAGDAMDVDVDEGTPGPVLSEQTGGKIQLNGNTNADTNGAGAGADDDDDDIMPATKKRARAKSGFVIDSDDE</sequence>
<feature type="compositionally biased region" description="Low complexity" evidence="8">
    <location>
        <begin position="1241"/>
        <end position="1250"/>
    </location>
</feature>
<comment type="caution">
    <text evidence="10">The sequence shown here is derived from an EMBL/GenBank/DDBJ whole genome shotgun (WGS) entry which is preliminary data.</text>
</comment>
<feature type="compositionally biased region" description="Basic and acidic residues" evidence="8">
    <location>
        <begin position="1035"/>
        <end position="1073"/>
    </location>
</feature>
<reference evidence="10 11" key="1">
    <citation type="submission" date="2024-01" db="EMBL/GenBank/DDBJ databases">
        <authorList>
            <person name="Allen C."/>
            <person name="Tagirdzhanova G."/>
        </authorList>
    </citation>
    <scope>NUCLEOTIDE SEQUENCE [LARGE SCALE GENOMIC DNA]</scope>
</reference>
<evidence type="ECO:0000256" key="3">
    <source>
        <dbReference type="ARBA" id="ARBA00021529"/>
    </source>
</evidence>
<evidence type="ECO:0000256" key="7">
    <source>
        <dbReference type="ARBA" id="ARBA00023306"/>
    </source>
</evidence>
<organism evidence="10 11">
    <name type="scientific">Sporothrix curviconia</name>
    <dbReference type="NCBI Taxonomy" id="1260050"/>
    <lineage>
        <taxon>Eukaryota</taxon>
        <taxon>Fungi</taxon>
        <taxon>Dikarya</taxon>
        <taxon>Ascomycota</taxon>
        <taxon>Pezizomycotina</taxon>
        <taxon>Sordariomycetes</taxon>
        <taxon>Sordariomycetidae</taxon>
        <taxon>Ophiostomatales</taxon>
        <taxon>Ophiostomataceae</taxon>
        <taxon>Sporothrix</taxon>
    </lineage>
</organism>
<dbReference type="InterPro" id="IPR006906">
    <property type="entry name" value="Timeless_N"/>
</dbReference>
<feature type="compositionally biased region" description="Low complexity" evidence="8">
    <location>
        <begin position="1090"/>
        <end position="1099"/>
    </location>
</feature>
<evidence type="ECO:0000259" key="9">
    <source>
        <dbReference type="Pfam" id="PF04821"/>
    </source>
</evidence>
<accession>A0ABP0B9J6</accession>
<gene>
    <name evidence="10" type="primary">TOF1</name>
    <name evidence="10" type="ORF">SCUCBS95973_002742</name>
</gene>
<feature type="compositionally biased region" description="Acidic residues" evidence="8">
    <location>
        <begin position="617"/>
        <end position="629"/>
    </location>
</feature>
<keyword evidence="5" id="KW-0539">Nucleus</keyword>
<keyword evidence="4" id="KW-0236">DNA replication inhibitor</keyword>
<name>A0ABP0B9J6_9PEZI</name>
<keyword evidence="6" id="KW-0469">Meiosis</keyword>
<evidence type="ECO:0000256" key="1">
    <source>
        <dbReference type="ARBA" id="ARBA00004123"/>
    </source>
</evidence>
<keyword evidence="7" id="KW-0131">Cell cycle</keyword>
<feature type="compositionally biased region" description="Acidic residues" evidence="8">
    <location>
        <begin position="1159"/>
        <end position="1174"/>
    </location>
</feature>
<proteinExistence type="inferred from homology"/>
<feature type="region of interest" description="Disordered" evidence="8">
    <location>
        <begin position="598"/>
        <end position="635"/>
    </location>
</feature>
<evidence type="ECO:0000256" key="5">
    <source>
        <dbReference type="ARBA" id="ARBA00023242"/>
    </source>
</evidence>
<dbReference type="PANTHER" id="PTHR22940:SF4">
    <property type="entry name" value="PROTEIN TIMELESS HOMOLOG"/>
    <property type="match status" value="1"/>
</dbReference>
<comment type="subcellular location">
    <subcellularLocation>
        <location evidence="1">Nucleus</location>
    </subcellularLocation>
</comment>
<evidence type="ECO:0000256" key="6">
    <source>
        <dbReference type="ARBA" id="ARBA00023254"/>
    </source>
</evidence>
<comment type="similarity">
    <text evidence="2">Belongs to the timeless family.</text>
</comment>
<feature type="compositionally biased region" description="Basic residues" evidence="8">
    <location>
        <begin position="998"/>
        <end position="1009"/>
    </location>
</feature>
<feature type="compositionally biased region" description="Acidic residues" evidence="8">
    <location>
        <begin position="1014"/>
        <end position="1027"/>
    </location>
</feature>
<feature type="compositionally biased region" description="Low complexity" evidence="8">
    <location>
        <begin position="1125"/>
        <end position="1143"/>
    </location>
</feature>
<evidence type="ECO:0000256" key="2">
    <source>
        <dbReference type="ARBA" id="ARBA00008174"/>
    </source>
</evidence>
<evidence type="ECO:0000256" key="4">
    <source>
        <dbReference type="ARBA" id="ARBA00022880"/>
    </source>
</evidence>
<keyword evidence="11" id="KW-1185">Reference proteome</keyword>
<dbReference type="InterPro" id="IPR044998">
    <property type="entry name" value="Timeless"/>
</dbReference>
<evidence type="ECO:0000313" key="10">
    <source>
        <dbReference type="EMBL" id="CAK7216235.1"/>
    </source>
</evidence>